<name>A0A7E4VMA7_PANRE</name>
<dbReference type="Gene3D" id="1.10.357.30">
    <property type="entry name" value="Exocyst complex subunit Sec15 C-terminal domain, N-terminal subdomain"/>
    <property type="match status" value="1"/>
</dbReference>
<dbReference type="InterPro" id="IPR042044">
    <property type="entry name" value="EXOC6PINT-1/Sec15/Tip20_C_dom2"/>
</dbReference>
<evidence type="ECO:0000256" key="7">
    <source>
        <dbReference type="SAM" id="MobiDB-lite"/>
    </source>
</evidence>
<evidence type="ECO:0000313" key="11">
    <source>
        <dbReference type="WBParaSite" id="Pan_g22945.t1"/>
    </source>
</evidence>
<dbReference type="InterPro" id="IPR046361">
    <property type="entry name" value="EXOC6/Sec15_C"/>
</dbReference>
<dbReference type="Pfam" id="PF20651">
    <property type="entry name" value="EXOC6_Sec15_N"/>
    <property type="match status" value="1"/>
</dbReference>
<keyword evidence="5" id="KW-0175">Coiled coil</keyword>
<dbReference type="GO" id="GO:0000145">
    <property type="term" value="C:exocyst"/>
    <property type="evidence" value="ECO:0007669"/>
    <property type="project" value="UniProtKB-UniRule"/>
</dbReference>
<keyword evidence="4 6" id="KW-0268">Exocytosis</keyword>
<comment type="similarity">
    <text evidence="2 6">Belongs to the SEC15 family.</text>
</comment>
<evidence type="ECO:0000256" key="6">
    <source>
        <dbReference type="PIRNR" id="PIRNR025007"/>
    </source>
</evidence>
<evidence type="ECO:0000256" key="5">
    <source>
        <dbReference type="ARBA" id="ARBA00023054"/>
    </source>
</evidence>
<proteinExistence type="inferred from homology"/>
<dbReference type="GO" id="GO:0006893">
    <property type="term" value="P:Golgi to plasma membrane transport"/>
    <property type="evidence" value="ECO:0007669"/>
    <property type="project" value="TreeGrafter"/>
</dbReference>
<dbReference type="PANTHER" id="PTHR12702:SF0">
    <property type="entry name" value="EXOCYST COMPLEX COMPONENT 6"/>
    <property type="match status" value="1"/>
</dbReference>
<dbReference type="WBParaSite" id="Pan_g22945.t1">
    <property type="protein sequence ID" value="Pan_g22945.t1"/>
    <property type="gene ID" value="Pan_g22945"/>
</dbReference>
<comment type="function">
    <text evidence="1 6">Component of the exocyst complex involved in the docking of exocytic vesicles with fusion sites on the plasma membrane.</text>
</comment>
<feature type="domain" description="Exocyst complex component EXOC6/Sec15 N-terminal" evidence="9">
    <location>
        <begin position="70"/>
        <end position="236"/>
    </location>
</feature>
<dbReference type="InterPro" id="IPR048359">
    <property type="entry name" value="EXOC6_Sec15_N"/>
</dbReference>
<reference evidence="10" key="1">
    <citation type="journal article" date="2013" name="Genetics">
        <title>The draft genome and transcriptome of Panagrellus redivivus are shaped by the harsh demands of a free-living lifestyle.</title>
        <authorList>
            <person name="Srinivasan J."/>
            <person name="Dillman A.R."/>
            <person name="Macchietto M.G."/>
            <person name="Heikkinen L."/>
            <person name="Lakso M."/>
            <person name="Fracchia K.M."/>
            <person name="Antoshechkin I."/>
            <person name="Mortazavi A."/>
            <person name="Wong G."/>
            <person name="Sternberg P.W."/>
        </authorList>
    </citation>
    <scope>NUCLEOTIDE SEQUENCE [LARGE SCALE GENOMIC DNA]</scope>
    <source>
        <strain evidence="10">MT8872</strain>
    </source>
</reference>
<dbReference type="AlphaFoldDB" id="A0A7E4VMA7"/>
<dbReference type="FunFam" id="1.20.58.670:FF:000002">
    <property type="entry name" value="Exocyst complex component"/>
    <property type="match status" value="1"/>
</dbReference>
<evidence type="ECO:0000313" key="10">
    <source>
        <dbReference type="Proteomes" id="UP000492821"/>
    </source>
</evidence>
<dbReference type="InterPro" id="IPR042045">
    <property type="entry name" value="EXOC6/Sec15_C_dom1"/>
</dbReference>
<accession>A0A7E4VMA7</accession>
<dbReference type="PANTHER" id="PTHR12702">
    <property type="entry name" value="SEC15"/>
    <property type="match status" value="1"/>
</dbReference>
<evidence type="ECO:0000259" key="8">
    <source>
        <dbReference type="Pfam" id="PF04091"/>
    </source>
</evidence>
<dbReference type="GO" id="GO:0016020">
    <property type="term" value="C:membrane"/>
    <property type="evidence" value="ECO:0007669"/>
    <property type="project" value="TreeGrafter"/>
</dbReference>
<protein>
    <recommendedName>
        <fullName evidence="6">Exocyst complex component</fullName>
    </recommendedName>
</protein>
<keyword evidence="10" id="KW-1185">Reference proteome</keyword>
<dbReference type="Pfam" id="PF04091">
    <property type="entry name" value="Sec15_C"/>
    <property type="match status" value="1"/>
</dbReference>
<reference evidence="11" key="2">
    <citation type="submission" date="2020-10" db="UniProtKB">
        <authorList>
            <consortium name="WormBaseParasite"/>
        </authorList>
    </citation>
    <scope>IDENTIFICATION</scope>
</reference>
<dbReference type="InterPro" id="IPR007225">
    <property type="entry name" value="EXOC6/Sec15"/>
</dbReference>
<dbReference type="Proteomes" id="UP000492821">
    <property type="component" value="Unassembled WGS sequence"/>
</dbReference>
<dbReference type="GO" id="GO:0006886">
    <property type="term" value="P:intracellular protein transport"/>
    <property type="evidence" value="ECO:0007669"/>
    <property type="project" value="InterPro"/>
</dbReference>
<evidence type="ECO:0000259" key="9">
    <source>
        <dbReference type="Pfam" id="PF20651"/>
    </source>
</evidence>
<evidence type="ECO:0000256" key="4">
    <source>
        <dbReference type="ARBA" id="ARBA00022483"/>
    </source>
</evidence>
<dbReference type="PIRSF" id="PIRSF025007">
    <property type="entry name" value="Sec15"/>
    <property type="match status" value="1"/>
</dbReference>
<dbReference type="GO" id="GO:0090522">
    <property type="term" value="P:vesicle tethering involved in exocytosis"/>
    <property type="evidence" value="ECO:0007669"/>
    <property type="project" value="UniProtKB-UniRule"/>
</dbReference>
<keyword evidence="3 6" id="KW-0813">Transport</keyword>
<evidence type="ECO:0000256" key="1">
    <source>
        <dbReference type="ARBA" id="ARBA00002660"/>
    </source>
</evidence>
<dbReference type="Gene3D" id="1.20.58.670">
    <property type="entry name" value="Dsl1p vesicle tethering complex, Tip20p subunit, domain D"/>
    <property type="match status" value="1"/>
</dbReference>
<organism evidence="10 11">
    <name type="scientific">Panagrellus redivivus</name>
    <name type="common">Microworm</name>
    <dbReference type="NCBI Taxonomy" id="6233"/>
    <lineage>
        <taxon>Eukaryota</taxon>
        <taxon>Metazoa</taxon>
        <taxon>Ecdysozoa</taxon>
        <taxon>Nematoda</taxon>
        <taxon>Chromadorea</taxon>
        <taxon>Rhabditida</taxon>
        <taxon>Tylenchina</taxon>
        <taxon>Panagrolaimomorpha</taxon>
        <taxon>Panagrolaimoidea</taxon>
        <taxon>Panagrolaimidae</taxon>
        <taxon>Panagrellus</taxon>
    </lineage>
</organism>
<feature type="region of interest" description="Disordered" evidence="7">
    <location>
        <begin position="1"/>
        <end position="21"/>
    </location>
</feature>
<feature type="domain" description="Exocyst complex subunit EXOC6/Sec15 C-terminal" evidence="8">
    <location>
        <begin position="438"/>
        <end position="783"/>
    </location>
</feature>
<evidence type="ECO:0000256" key="3">
    <source>
        <dbReference type="ARBA" id="ARBA00022448"/>
    </source>
</evidence>
<evidence type="ECO:0000256" key="2">
    <source>
        <dbReference type="ARBA" id="ARBA00007944"/>
    </source>
</evidence>
<sequence>MAPTLSTTSTKDTTGGSSDTASTSYNAYAEMNAEQEFFLYELETTDSGSIGLVLRAIYDTGDVHKFSRALEQRIAHYDKNILKVCTYHYQGFIESMTQLNHLKDKCADVKEIAASIDDRIQSRSAELVKKGTEILRYRKLQRNANTAIEQITMCLPVLENYAKLQELMKQKKHYQALKVLEELEHTYAMQINKYRFTQSLAKSMEPIRSEIKKSSYDELRCFLEDVATIWKRIGADATKATAVQSGFYQTGEKKDSDMDSRHFAIKEAIQISKDGSILKTSSNTPTGSVKKGTLDHSVSVAITDKIDFAPIHRCCQIFNVLGCKEEFENYYRAEREKQARAVITPPTKFQEGVEGSVDYLNKIVGFFVVEDHIRNSQPGLVTDIYKDNLWELALQQIKETMNTHFGNCLDVEMMIRMKKVILLFALTMKSYGYSIFGLYKLLQNFRDQYNEILMSEYCAQFEKALYDDNYTPITVRNEEEFKSILVEFPHYKRLLDKEEYPKKFPFSRFVPKVFNQAKSYLRGCLRFMENLQLSQSDMDDTVRRYANVLLARWSGSLKAFVADRNRSLIQLVQITINMGYLERSCEFLERYITELTKRGEGSHLVTLKHQVFHDARPEVEQLIEAKLHEKVMDFLELANYDWELPAAAGVASDYIADLIKFLNTTFSSFTQLPSVLAKHVCMQTCKYLAEEMHSLLLSPDNKAVSPGALDQFSLDVMQCEMFTAQCPVDGFDDAILSMTFAHVRQLLDLVMNADWTTYLAERGHHNSKYARVKASDAAILLEKMIEFEKKNQSFFSRGGDRKKLYDTILRQLRTLA</sequence>